<gene>
    <name evidence="5" type="ORF">OLC1_LOCUS14008</name>
</gene>
<evidence type="ECO:0000256" key="3">
    <source>
        <dbReference type="ARBA" id="ARBA00023242"/>
    </source>
</evidence>
<feature type="compositionally biased region" description="Basic and acidic residues" evidence="4">
    <location>
        <begin position="66"/>
        <end position="81"/>
    </location>
</feature>
<evidence type="ECO:0000313" key="6">
    <source>
        <dbReference type="Proteomes" id="UP001161247"/>
    </source>
</evidence>
<feature type="region of interest" description="Disordered" evidence="4">
    <location>
        <begin position="1"/>
        <end position="122"/>
    </location>
</feature>
<dbReference type="Proteomes" id="UP001161247">
    <property type="component" value="Chromosome 5"/>
</dbReference>
<name>A0AAV1DBM4_OLDCO</name>
<accession>A0AAV1DBM4</accession>
<evidence type="ECO:0000256" key="1">
    <source>
        <dbReference type="ARBA" id="ARBA00004123"/>
    </source>
</evidence>
<feature type="compositionally biased region" description="Polar residues" evidence="4">
    <location>
        <begin position="82"/>
        <end position="96"/>
    </location>
</feature>
<dbReference type="GO" id="GO:0046540">
    <property type="term" value="C:U4/U6 x U5 tri-snRNP complex"/>
    <property type="evidence" value="ECO:0007669"/>
    <property type="project" value="TreeGrafter"/>
</dbReference>
<dbReference type="GO" id="GO:0045292">
    <property type="term" value="P:mRNA cis splicing, via spliceosome"/>
    <property type="evidence" value="ECO:0007669"/>
    <property type="project" value="TreeGrafter"/>
</dbReference>
<organism evidence="5 6">
    <name type="scientific">Oldenlandia corymbosa var. corymbosa</name>
    <dbReference type="NCBI Taxonomy" id="529605"/>
    <lineage>
        <taxon>Eukaryota</taxon>
        <taxon>Viridiplantae</taxon>
        <taxon>Streptophyta</taxon>
        <taxon>Embryophyta</taxon>
        <taxon>Tracheophyta</taxon>
        <taxon>Spermatophyta</taxon>
        <taxon>Magnoliopsida</taxon>
        <taxon>eudicotyledons</taxon>
        <taxon>Gunneridae</taxon>
        <taxon>Pentapetalae</taxon>
        <taxon>asterids</taxon>
        <taxon>lamiids</taxon>
        <taxon>Gentianales</taxon>
        <taxon>Rubiaceae</taxon>
        <taxon>Rubioideae</taxon>
        <taxon>Spermacoceae</taxon>
        <taxon>Hedyotis-Oldenlandia complex</taxon>
        <taxon>Oldenlandia</taxon>
    </lineage>
</organism>
<feature type="compositionally biased region" description="Basic and acidic residues" evidence="4">
    <location>
        <begin position="23"/>
        <end position="36"/>
    </location>
</feature>
<proteinExistence type="inferred from homology"/>
<comment type="subcellular location">
    <subcellularLocation>
        <location evidence="1">Nucleus</location>
    </subcellularLocation>
</comment>
<protein>
    <submittedName>
        <fullName evidence="5">OLC1v1004162C1</fullName>
    </submittedName>
</protein>
<dbReference type="InterPro" id="IPR005011">
    <property type="entry name" value="SNU66/SART1"/>
</dbReference>
<evidence type="ECO:0000313" key="5">
    <source>
        <dbReference type="EMBL" id="CAI9105274.1"/>
    </source>
</evidence>
<dbReference type="GO" id="GO:0000481">
    <property type="term" value="P:maturation of 5S rRNA"/>
    <property type="evidence" value="ECO:0007669"/>
    <property type="project" value="TreeGrafter"/>
</dbReference>
<evidence type="ECO:0000256" key="4">
    <source>
        <dbReference type="SAM" id="MobiDB-lite"/>
    </source>
</evidence>
<dbReference type="PANTHER" id="PTHR14152">
    <property type="entry name" value="SQUAMOUS CELL CARCINOMA ANTIGEN RECOGNISED BY CYTOTOXIC T LYMPHOCYTES"/>
    <property type="match status" value="1"/>
</dbReference>
<dbReference type="EMBL" id="OX459122">
    <property type="protein sequence ID" value="CAI9105274.1"/>
    <property type="molecule type" value="Genomic_DNA"/>
</dbReference>
<comment type="similarity">
    <text evidence="2">Belongs to the SNU66/SART1 family.</text>
</comment>
<keyword evidence="3" id="KW-0539">Nucleus</keyword>
<feature type="compositionally biased region" description="Basic and acidic residues" evidence="4">
    <location>
        <begin position="97"/>
        <end position="122"/>
    </location>
</feature>
<keyword evidence="6" id="KW-1185">Reference proteome</keyword>
<evidence type="ECO:0000256" key="2">
    <source>
        <dbReference type="ARBA" id="ARBA00006076"/>
    </source>
</evidence>
<sequence>MTYARSKQGADEKTVAESMGIKESSRSDPLSLKDDNVTDFIEAINLEEGAVDPPDEHYTGTQGATPEERLDQFTKFKKEPTESGTQKPVESTSAQKENPEEPGSKQSDGKSSEKGVHKEPVRKGLAKALKYVRERGWLQDEEEEIRGRKMREKFRTFWYKFHGKGEGFKKKGNRRLRNQADLKSNYGDSQIRSAENLTKLLLEHKSPHLVLSKKQRNPAISALPVNLTPMLGDKKTVFFGRF</sequence>
<reference evidence="5" key="1">
    <citation type="submission" date="2023-03" db="EMBL/GenBank/DDBJ databases">
        <authorList>
            <person name="Julca I."/>
        </authorList>
    </citation>
    <scope>NUCLEOTIDE SEQUENCE</scope>
</reference>
<dbReference type="AlphaFoldDB" id="A0AAV1DBM4"/>
<dbReference type="PANTHER" id="PTHR14152:SF5">
    <property type="entry name" value="U4_U6.U5 TRI-SNRNP-ASSOCIATED PROTEIN 1"/>
    <property type="match status" value="1"/>
</dbReference>